<name>A0A9N9WJ85_9NEOP</name>
<protein>
    <submittedName>
        <fullName evidence="1">Uncharacterized protein</fullName>
    </submittedName>
</protein>
<dbReference type="AlphaFoldDB" id="A0A9N9WJ85"/>
<organism evidence="1 2">
    <name type="scientific">Diatraea saccharalis</name>
    <name type="common">sugarcane borer</name>
    <dbReference type="NCBI Taxonomy" id="40085"/>
    <lineage>
        <taxon>Eukaryota</taxon>
        <taxon>Metazoa</taxon>
        <taxon>Ecdysozoa</taxon>
        <taxon>Arthropoda</taxon>
        <taxon>Hexapoda</taxon>
        <taxon>Insecta</taxon>
        <taxon>Pterygota</taxon>
        <taxon>Neoptera</taxon>
        <taxon>Endopterygota</taxon>
        <taxon>Lepidoptera</taxon>
        <taxon>Glossata</taxon>
        <taxon>Ditrysia</taxon>
        <taxon>Pyraloidea</taxon>
        <taxon>Crambidae</taxon>
        <taxon>Crambinae</taxon>
        <taxon>Diatraea</taxon>
    </lineage>
</organism>
<reference evidence="1" key="1">
    <citation type="submission" date="2021-12" db="EMBL/GenBank/DDBJ databases">
        <authorList>
            <person name="King R."/>
        </authorList>
    </citation>
    <scope>NUCLEOTIDE SEQUENCE</scope>
</reference>
<dbReference type="Pfam" id="PF12259">
    <property type="entry name" value="Baculo_F"/>
    <property type="match status" value="1"/>
</dbReference>
<evidence type="ECO:0000313" key="1">
    <source>
        <dbReference type="EMBL" id="CAG9793029.1"/>
    </source>
</evidence>
<dbReference type="Proteomes" id="UP001153714">
    <property type="component" value="Chromosome 5"/>
</dbReference>
<gene>
    <name evidence="1" type="ORF">DIATSA_LOCUS10503</name>
</gene>
<proteinExistence type="predicted"/>
<keyword evidence="2" id="KW-1185">Reference proteome</keyword>
<sequence>MDNLASNVSITDVRSTLNTHFSILNSLSAMIIEEIDLIVNSILFAKQNVLHPHIISPKEIYHELTSNIKILKHKEFPVRLTLEDIHILIDISTLNIFYMNFKLVFVLNIPLVTSQEYELYHVLPLPIPHTFQDLTYALVQPTKRYLGITTNRHSYVQFNNLDQCKKLSREHFICQDLNEYSAMSNPSCESLLITSFKRVT</sequence>
<dbReference type="InterPro" id="IPR022048">
    <property type="entry name" value="Envelope_fusion-like"/>
</dbReference>
<reference evidence="1" key="2">
    <citation type="submission" date="2022-10" db="EMBL/GenBank/DDBJ databases">
        <authorList>
            <consortium name="ENA_rothamsted_submissions"/>
            <consortium name="culmorum"/>
            <person name="King R."/>
        </authorList>
    </citation>
    <scope>NUCLEOTIDE SEQUENCE</scope>
</reference>
<accession>A0A9N9WJ85</accession>
<dbReference type="OrthoDB" id="6624493at2759"/>
<evidence type="ECO:0000313" key="2">
    <source>
        <dbReference type="Proteomes" id="UP001153714"/>
    </source>
</evidence>
<dbReference type="EMBL" id="OU893336">
    <property type="protein sequence ID" value="CAG9793029.1"/>
    <property type="molecule type" value="Genomic_DNA"/>
</dbReference>